<dbReference type="Proteomes" id="UP001461498">
    <property type="component" value="Unassembled WGS sequence"/>
</dbReference>
<reference evidence="2 3" key="1">
    <citation type="submission" date="2022-12" db="EMBL/GenBank/DDBJ databases">
        <title>Chromosome-level genome assembly of true bugs.</title>
        <authorList>
            <person name="Ma L."/>
            <person name="Li H."/>
        </authorList>
    </citation>
    <scope>NUCLEOTIDE SEQUENCE [LARGE SCALE GENOMIC DNA]</scope>
    <source>
        <strain evidence="2">Lab_2022b</strain>
    </source>
</reference>
<dbReference type="PANTHER" id="PTHR46560">
    <property type="entry name" value="CYPHER, ISOFORM B"/>
    <property type="match status" value="1"/>
</dbReference>
<evidence type="ECO:0000259" key="1">
    <source>
        <dbReference type="PROSITE" id="PS51034"/>
    </source>
</evidence>
<dbReference type="PROSITE" id="PS51034">
    <property type="entry name" value="ZP_2"/>
    <property type="match status" value="1"/>
</dbReference>
<name>A0AAW1D0G5_9HEMI</name>
<feature type="domain" description="ZP" evidence="1">
    <location>
        <begin position="50"/>
        <end position="201"/>
    </location>
</feature>
<evidence type="ECO:0000313" key="2">
    <source>
        <dbReference type="EMBL" id="KAK9504082.1"/>
    </source>
</evidence>
<dbReference type="EMBL" id="JAPXFL010000007">
    <property type="protein sequence ID" value="KAK9504082.1"/>
    <property type="molecule type" value="Genomic_DNA"/>
</dbReference>
<dbReference type="InterPro" id="IPR056953">
    <property type="entry name" value="CUT_N"/>
</dbReference>
<organism evidence="2 3">
    <name type="scientific">Rhynocoris fuscipes</name>
    <dbReference type="NCBI Taxonomy" id="488301"/>
    <lineage>
        <taxon>Eukaryota</taxon>
        <taxon>Metazoa</taxon>
        <taxon>Ecdysozoa</taxon>
        <taxon>Arthropoda</taxon>
        <taxon>Hexapoda</taxon>
        <taxon>Insecta</taxon>
        <taxon>Pterygota</taxon>
        <taxon>Neoptera</taxon>
        <taxon>Paraneoptera</taxon>
        <taxon>Hemiptera</taxon>
        <taxon>Heteroptera</taxon>
        <taxon>Panheteroptera</taxon>
        <taxon>Cimicomorpha</taxon>
        <taxon>Reduviidae</taxon>
        <taxon>Harpactorinae</taxon>
        <taxon>Harpactorini</taxon>
        <taxon>Rhynocoris</taxon>
    </lineage>
</organism>
<accession>A0AAW1D0G5</accession>
<keyword evidence="3" id="KW-1185">Reference proteome</keyword>
<dbReference type="Pfam" id="PF25057">
    <property type="entry name" value="CUT_N"/>
    <property type="match status" value="1"/>
</dbReference>
<gene>
    <name evidence="2" type="ORF">O3M35_010504</name>
</gene>
<proteinExistence type="predicted"/>
<sequence>MTLIISSQIATTIYNFLINAFNIPELWEHDLTNDITIGPTTEGYKNVDLRCSAESMQIDVEMENDFSGVLYIKGSYSSKKFPCFLDVNSGTKFNMKIPFNQCNIENKNGLYQGVLIIQHDDELIMPGDATFNLECDFSKPKDIPVHSSVLTEIFDVISRITLADPDPSPKDIPKSQRLFVANRSNVVSFRPKLLRIERDEL</sequence>
<dbReference type="PANTHER" id="PTHR46560:SF7">
    <property type="entry name" value="RE59626P"/>
    <property type="match status" value="1"/>
</dbReference>
<comment type="caution">
    <text evidence="2">The sequence shown here is derived from an EMBL/GenBank/DDBJ whole genome shotgun (WGS) entry which is preliminary data.</text>
</comment>
<evidence type="ECO:0000313" key="3">
    <source>
        <dbReference type="Proteomes" id="UP001461498"/>
    </source>
</evidence>
<dbReference type="AlphaFoldDB" id="A0AAW1D0G5"/>
<dbReference type="InterPro" id="IPR001507">
    <property type="entry name" value="ZP_dom"/>
</dbReference>
<protein>
    <recommendedName>
        <fullName evidence="1">ZP domain-containing protein</fullName>
    </recommendedName>
</protein>